<feature type="domain" description="Crinkler effector protein N-terminal" evidence="4">
    <location>
        <begin position="5"/>
        <end position="118"/>
    </location>
</feature>
<dbReference type="EMBL" id="WTXG01000022">
    <property type="protein sequence ID" value="KAI0299647.1"/>
    <property type="molecule type" value="Genomic_DNA"/>
</dbReference>
<keyword evidence="3" id="KW-0964">Secreted</keyword>
<dbReference type="InterPro" id="IPR045379">
    <property type="entry name" value="Crinkler_N"/>
</dbReference>
<evidence type="ECO:0000313" key="6">
    <source>
        <dbReference type="Proteomes" id="UP001203297"/>
    </source>
</evidence>
<accession>A0AAD4M4P5</accession>
<evidence type="ECO:0000256" key="3">
    <source>
        <dbReference type="ARBA" id="ARBA00022525"/>
    </source>
</evidence>
<keyword evidence="6" id="KW-1185">Reference proteome</keyword>
<gene>
    <name evidence="5" type="ORF">B0F90DRAFT_1727398</name>
</gene>
<evidence type="ECO:0000259" key="4">
    <source>
        <dbReference type="Pfam" id="PF20147"/>
    </source>
</evidence>
<name>A0AAD4M4P5_9AGAM</name>
<dbReference type="Pfam" id="PF20147">
    <property type="entry name" value="Crinkler"/>
    <property type="match status" value="1"/>
</dbReference>
<dbReference type="SUPFAM" id="SSF52540">
    <property type="entry name" value="P-loop containing nucleoside triphosphate hydrolases"/>
    <property type="match status" value="1"/>
</dbReference>
<dbReference type="AlphaFoldDB" id="A0AAD4M4P5"/>
<evidence type="ECO:0000256" key="1">
    <source>
        <dbReference type="ARBA" id="ARBA00004340"/>
    </source>
</evidence>
<evidence type="ECO:0000256" key="2">
    <source>
        <dbReference type="ARBA" id="ARBA00004613"/>
    </source>
</evidence>
<dbReference type="InterPro" id="IPR027417">
    <property type="entry name" value="P-loop_NTPase"/>
</dbReference>
<comment type="subcellular location">
    <subcellularLocation>
        <location evidence="1">Host cell</location>
    </subcellularLocation>
    <subcellularLocation>
        <location evidence="2">Secreted</location>
    </subcellularLocation>
</comment>
<reference evidence="5" key="1">
    <citation type="journal article" date="2022" name="New Phytol.">
        <title>Evolutionary transition to the ectomycorrhizal habit in the genomes of a hyperdiverse lineage of mushroom-forming fungi.</title>
        <authorList>
            <person name="Looney B."/>
            <person name="Miyauchi S."/>
            <person name="Morin E."/>
            <person name="Drula E."/>
            <person name="Courty P.E."/>
            <person name="Kohler A."/>
            <person name="Kuo A."/>
            <person name="LaButti K."/>
            <person name="Pangilinan J."/>
            <person name="Lipzen A."/>
            <person name="Riley R."/>
            <person name="Andreopoulos W."/>
            <person name="He G."/>
            <person name="Johnson J."/>
            <person name="Nolan M."/>
            <person name="Tritt A."/>
            <person name="Barry K.W."/>
            <person name="Grigoriev I.V."/>
            <person name="Nagy L.G."/>
            <person name="Hibbett D."/>
            <person name="Henrissat B."/>
            <person name="Matheny P.B."/>
            <person name="Labbe J."/>
            <person name="Martin F.M."/>
        </authorList>
    </citation>
    <scope>NUCLEOTIDE SEQUENCE</scope>
    <source>
        <strain evidence="5">BPL690</strain>
    </source>
</reference>
<comment type="caution">
    <text evidence="5">The sequence shown here is derived from an EMBL/GenBank/DDBJ whole genome shotgun (WGS) entry which is preliminary data.</text>
</comment>
<dbReference type="GO" id="GO:0005576">
    <property type="term" value="C:extracellular region"/>
    <property type="evidence" value="ECO:0007669"/>
    <property type="project" value="UniProtKB-SubCell"/>
</dbReference>
<sequence length="436" mass="49398">MATTLTLFCLAIDNQKDPIGNVFKVEVQSGGHVPDINDAIKVKKAPELDHLAADRLIVWTLSTLQRTNLPSSTISAAIEFPSDQNNRVGNVELLYPTTRLSRHWDHSPDDDYLHLIVQVPLVESPEKGQNVKLSDKVIEDIYETAMRLHKTLWKKPLGQIFPTINAPDLKKTYTYVPQVQLSNFQVENFGYDEKTLLFRDEYSIAFEEIKGKSRTRRKNNIGGIVITGHPGLGKTCFLLYLLFYCLSDGRPTALQIVPECFVLFTDSGPEVYSHVSIKLPDETLALADSNAENPLPCHSFLRASKKHDAFIVQTSSPDQRRYKAWSKEYHAPIYVMDCFTLTELVVLGMIHGFSVPLIKDHWKKWGPSARIMVNLMTNPEEICEHTDRVKDAALHFAKHFDEFTRLDKVRAMSISHTLFTIHPKGLPSEERSSAIG</sequence>
<organism evidence="5 6">
    <name type="scientific">Multifurca ochricompacta</name>
    <dbReference type="NCBI Taxonomy" id="376703"/>
    <lineage>
        <taxon>Eukaryota</taxon>
        <taxon>Fungi</taxon>
        <taxon>Dikarya</taxon>
        <taxon>Basidiomycota</taxon>
        <taxon>Agaricomycotina</taxon>
        <taxon>Agaricomycetes</taxon>
        <taxon>Russulales</taxon>
        <taxon>Russulaceae</taxon>
        <taxon>Multifurca</taxon>
    </lineage>
</organism>
<proteinExistence type="predicted"/>
<evidence type="ECO:0000313" key="5">
    <source>
        <dbReference type="EMBL" id="KAI0299647.1"/>
    </source>
</evidence>
<dbReference type="GO" id="GO:0043657">
    <property type="term" value="C:host cell"/>
    <property type="evidence" value="ECO:0007669"/>
    <property type="project" value="UniProtKB-SubCell"/>
</dbReference>
<dbReference type="Proteomes" id="UP001203297">
    <property type="component" value="Unassembled WGS sequence"/>
</dbReference>
<protein>
    <recommendedName>
        <fullName evidence="4">Crinkler effector protein N-terminal domain-containing protein</fullName>
    </recommendedName>
</protein>